<dbReference type="AlphaFoldDB" id="A0A450UE17"/>
<protein>
    <recommendedName>
        <fullName evidence="3">SIR2-like domain-containing protein</fullName>
    </recommendedName>
</protein>
<evidence type="ECO:0000313" key="1">
    <source>
        <dbReference type="EMBL" id="VFJ90765.1"/>
    </source>
</evidence>
<name>A0A450UE17_9GAMM</name>
<dbReference type="EMBL" id="CAADFH010000179">
    <property type="protein sequence ID" value="VFK02152.1"/>
    <property type="molecule type" value="Genomic_DNA"/>
</dbReference>
<dbReference type="EMBL" id="CAADFF010000021">
    <property type="protein sequence ID" value="VFJ90765.1"/>
    <property type="molecule type" value="Genomic_DNA"/>
</dbReference>
<gene>
    <name evidence="2" type="ORF">BECKLFY1418A_GA0070994_11793</name>
    <name evidence="1" type="ORF">BECKLFY1418B_GA0070995_102131</name>
</gene>
<evidence type="ECO:0000313" key="2">
    <source>
        <dbReference type="EMBL" id="VFK02152.1"/>
    </source>
</evidence>
<proteinExistence type="predicted"/>
<evidence type="ECO:0008006" key="3">
    <source>
        <dbReference type="Google" id="ProtNLM"/>
    </source>
</evidence>
<accession>A0A450UE17</accession>
<sequence>MRKGLLLGAGFSFDFGMPLVSELTEDFLGIFNKRNASQLADIMAKNDPFGDGRPINRKAIHDGMDLLLKFKAEGKENYEEFLSQLQDLGDASGSTQSDRDSYHYLFSVFYDLVHLILMRYQLFSYEEMYGQNVENFSQLENLLNSEGETWVFTLNHDLYFECLAIDLGIPISYGDSGEMAFPHTNVAPSNFVRLTCCSREGFTVQNPGWIKNGKGVNLVRLHGGLCELEYQDRMRICNPRLEHLSSAALIAEIEKIESMGYYVNGKRVPSGRDRVVTGPDGTLDIIRRSMLTGGRKYSKTANPKKGEEKLALFTEVLSAMDELTVIGYGFGDKHINYRVSNAMVKNDQMKINVVSPKGPHCPELLEQFDYGDRIHRVVCGAPDWMSYVKDQQWDLTQGERLQANKSFRTNVRRQVLAGLSR</sequence>
<reference evidence="1" key="1">
    <citation type="submission" date="2019-02" db="EMBL/GenBank/DDBJ databases">
        <authorList>
            <person name="Gruber-Vodicka R. H."/>
            <person name="Seah K. B. B."/>
        </authorList>
    </citation>
    <scope>NUCLEOTIDE SEQUENCE</scope>
    <source>
        <strain evidence="2">BECK_M6</strain>
        <strain evidence="1">BECK_M7</strain>
    </source>
</reference>
<organism evidence="1">
    <name type="scientific">Candidatus Kentrum sp. LFY</name>
    <dbReference type="NCBI Taxonomy" id="2126342"/>
    <lineage>
        <taxon>Bacteria</taxon>
        <taxon>Pseudomonadati</taxon>
        <taxon>Pseudomonadota</taxon>
        <taxon>Gammaproteobacteria</taxon>
        <taxon>Candidatus Kentrum</taxon>
    </lineage>
</organism>